<dbReference type="EMBL" id="BPLR01005659">
    <property type="protein sequence ID" value="GIY04041.1"/>
    <property type="molecule type" value="Genomic_DNA"/>
</dbReference>
<dbReference type="GO" id="GO:0003723">
    <property type="term" value="F:RNA binding"/>
    <property type="evidence" value="ECO:0007669"/>
    <property type="project" value="TreeGrafter"/>
</dbReference>
<dbReference type="Proteomes" id="UP001054945">
    <property type="component" value="Unassembled WGS sequence"/>
</dbReference>
<dbReference type="InterPro" id="IPR045850">
    <property type="entry name" value="TRM2_met"/>
</dbReference>
<comment type="caution">
    <text evidence="1">The sequence shown here is derived from an EMBL/GenBank/DDBJ whole genome shotgun (WGS) entry which is preliminary data.</text>
</comment>
<gene>
    <name evidence="1" type="ORF">CEXT_510591</name>
</gene>
<sequence length="100" mass="11562">SFQAYIRDSDKDVYNPENHSGYWRQLTVRTSNNSDVLLIIVLNPQSLTENELEEEKTKLKKYYEEGPGSSCGITSVYFQLFSKKAKHEETTNLTHLMGKK</sequence>
<protein>
    <submittedName>
        <fullName evidence="1">Uncharacterized protein</fullName>
    </submittedName>
</protein>
<keyword evidence="2" id="KW-1185">Reference proteome</keyword>
<dbReference type="PANTHER" id="PTHR45904:SF2">
    <property type="entry name" value="TRNA (URACIL-5-)-METHYLTRANSFERASE HOMOLOG A"/>
    <property type="match status" value="1"/>
</dbReference>
<evidence type="ECO:0000313" key="2">
    <source>
        <dbReference type="Proteomes" id="UP001054945"/>
    </source>
</evidence>
<evidence type="ECO:0000313" key="1">
    <source>
        <dbReference type="EMBL" id="GIY04041.1"/>
    </source>
</evidence>
<feature type="non-terminal residue" evidence="1">
    <location>
        <position position="1"/>
    </location>
</feature>
<proteinExistence type="predicted"/>
<dbReference type="PANTHER" id="PTHR45904">
    <property type="entry name" value="TRNA (URACIL-5-)-METHYLTRANSFERASE"/>
    <property type="match status" value="1"/>
</dbReference>
<accession>A0AAV4Q6K8</accession>
<organism evidence="1 2">
    <name type="scientific">Caerostris extrusa</name>
    <name type="common">Bark spider</name>
    <name type="synonym">Caerostris bankana</name>
    <dbReference type="NCBI Taxonomy" id="172846"/>
    <lineage>
        <taxon>Eukaryota</taxon>
        <taxon>Metazoa</taxon>
        <taxon>Ecdysozoa</taxon>
        <taxon>Arthropoda</taxon>
        <taxon>Chelicerata</taxon>
        <taxon>Arachnida</taxon>
        <taxon>Araneae</taxon>
        <taxon>Araneomorphae</taxon>
        <taxon>Entelegynae</taxon>
        <taxon>Araneoidea</taxon>
        <taxon>Araneidae</taxon>
        <taxon>Caerostris</taxon>
    </lineage>
</organism>
<reference evidence="1 2" key="1">
    <citation type="submission" date="2021-06" db="EMBL/GenBank/DDBJ databases">
        <title>Caerostris extrusa draft genome.</title>
        <authorList>
            <person name="Kono N."/>
            <person name="Arakawa K."/>
        </authorList>
    </citation>
    <scope>NUCLEOTIDE SEQUENCE [LARGE SCALE GENOMIC DNA]</scope>
</reference>
<name>A0AAV4Q6K8_CAEEX</name>
<dbReference type="AlphaFoldDB" id="A0AAV4Q6K8"/>
<dbReference type="Gene3D" id="2.40.50.1070">
    <property type="match status" value="1"/>
</dbReference>